<comment type="pathway">
    <text evidence="1">Glycerolipid metabolism; triacylglycerol biosynthesis.</text>
</comment>
<dbReference type="Proteomes" id="UP001396334">
    <property type="component" value="Unassembled WGS sequence"/>
</dbReference>
<keyword evidence="5" id="KW-0012">Acyltransferase</keyword>
<organism evidence="8 9">
    <name type="scientific">Hibiscus sabdariffa</name>
    <name type="common">roselle</name>
    <dbReference type="NCBI Taxonomy" id="183260"/>
    <lineage>
        <taxon>Eukaryota</taxon>
        <taxon>Viridiplantae</taxon>
        <taxon>Streptophyta</taxon>
        <taxon>Embryophyta</taxon>
        <taxon>Tracheophyta</taxon>
        <taxon>Spermatophyta</taxon>
        <taxon>Magnoliopsida</taxon>
        <taxon>eudicotyledons</taxon>
        <taxon>Gunneridae</taxon>
        <taxon>Pentapetalae</taxon>
        <taxon>rosids</taxon>
        <taxon>malvids</taxon>
        <taxon>Malvales</taxon>
        <taxon>Malvaceae</taxon>
        <taxon>Malvoideae</taxon>
        <taxon>Hibiscus</taxon>
    </lineage>
</organism>
<keyword evidence="4" id="KW-0808">Transferase</keyword>
<dbReference type="Pfam" id="PF03007">
    <property type="entry name" value="WS_DGAT_cat"/>
    <property type="match status" value="1"/>
</dbReference>
<gene>
    <name evidence="8" type="ORF">V6N11_074246</name>
</gene>
<evidence type="ECO:0000256" key="4">
    <source>
        <dbReference type="ARBA" id="ARBA00022679"/>
    </source>
</evidence>
<dbReference type="InterPro" id="IPR023213">
    <property type="entry name" value="CAT-like_dom_sf"/>
</dbReference>
<comment type="pathway">
    <text evidence="2">Lipid metabolism.</text>
</comment>
<evidence type="ECO:0000313" key="9">
    <source>
        <dbReference type="Proteomes" id="UP001396334"/>
    </source>
</evidence>
<proteinExistence type="predicted"/>
<evidence type="ECO:0000256" key="2">
    <source>
        <dbReference type="ARBA" id="ARBA00005189"/>
    </source>
</evidence>
<protein>
    <recommendedName>
        <fullName evidence="3">diacylglycerol O-acyltransferase</fullName>
        <ecNumber evidence="3">2.3.1.20</ecNumber>
    </recommendedName>
</protein>
<evidence type="ECO:0000313" key="8">
    <source>
        <dbReference type="EMBL" id="KAK8486966.1"/>
    </source>
</evidence>
<dbReference type="InterPro" id="IPR004255">
    <property type="entry name" value="O-acyltransferase_WSD1_N"/>
</dbReference>
<accession>A0ABR2A1R3</accession>
<evidence type="ECO:0000256" key="6">
    <source>
        <dbReference type="ARBA" id="ARBA00048109"/>
    </source>
</evidence>
<feature type="domain" description="O-acyltransferase WSD1-like N-terminal" evidence="7">
    <location>
        <begin position="64"/>
        <end position="254"/>
    </location>
</feature>
<dbReference type="PANTHER" id="PTHR31650">
    <property type="entry name" value="O-ACYLTRANSFERASE (WSD1-LIKE) FAMILY PROTEIN"/>
    <property type="match status" value="1"/>
</dbReference>
<dbReference type="SUPFAM" id="SSF52777">
    <property type="entry name" value="CoA-dependent acyltransferases"/>
    <property type="match status" value="1"/>
</dbReference>
<name>A0ABR2A1R3_9ROSI</name>
<evidence type="ECO:0000256" key="5">
    <source>
        <dbReference type="ARBA" id="ARBA00023315"/>
    </source>
</evidence>
<comment type="caution">
    <text evidence="8">The sequence shown here is derived from an EMBL/GenBank/DDBJ whole genome shotgun (WGS) entry which is preliminary data.</text>
</comment>
<dbReference type="InterPro" id="IPR045034">
    <property type="entry name" value="O-acyltransferase_WSD1-like"/>
</dbReference>
<evidence type="ECO:0000256" key="3">
    <source>
        <dbReference type="ARBA" id="ARBA00013244"/>
    </source>
</evidence>
<sequence>MDMEPEVLSPGSLLFLEPKTSCCIIAMMGCKTSIDPAILKLGLSQTLLHHPRFSSKLLVINGVKRKWVKTQVDLDSHVIVPVVDTEMESPALFIEDYISHLTTIPIDFSKPLWELHILNLKTPEAEAVAIFRVHHSIGDGMSLISVLLACCRKSVDPGALPTLPTQKQTDDRENRHKIVWLLLAVWSVLRLISNTLVDLSLFMATILFMKDTKTPVKGLSGVEHNPKRIVHRTMSLDDIKLVKNAMDMTVNDVILGVTQAGLSRYLNRKYGEVDKSKSLPRNIRLRATVLVNIRKEAGIQVIIPISFPLDRGKRTSVVIDRRVIESQRQIMLEEKHQAMAQTSRIGEQDEEVRPVVESIHRKKDARVITGVVGDAKLELLSRCALGFCQKPQQIVDLANEFHRADLSGFRIMQNIMEWSPSIAMPNRRVWVSACGIPIHAWSVGTFRNIAERWGDLIEVENTTLDPLNFELSCFLVETDWFYRIEEVIELQVAGNVFQVRVKEVDVPLILQGDGEGSVGRHQDVGDALSSTAVGLRQTWPELNTSENNSVLPKTHLSTSPI</sequence>
<reference evidence="8 9" key="1">
    <citation type="journal article" date="2024" name="G3 (Bethesda)">
        <title>Genome assembly of Hibiscus sabdariffa L. provides insights into metabolisms of medicinal natural products.</title>
        <authorList>
            <person name="Kim T."/>
        </authorList>
    </citation>
    <scope>NUCLEOTIDE SEQUENCE [LARGE SCALE GENOMIC DNA]</scope>
    <source>
        <strain evidence="8">TK-2024</strain>
        <tissue evidence="8">Old leaves</tissue>
    </source>
</reference>
<evidence type="ECO:0000256" key="1">
    <source>
        <dbReference type="ARBA" id="ARBA00004771"/>
    </source>
</evidence>
<dbReference type="EC" id="2.3.1.20" evidence="3"/>
<evidence type="ECO:0000259" key="7">
    <source>
        <dbReference type="Pfam" id="PF03007"/>
    </source>
</evidence>
<dbReference type="PANTHER" id="PTHR31650:SF1">
    <property type="entry name" value="WAX ESTER SYNTHASE_DIACYLGLYCEROL ACYLTRANSFERASE 4-RELATED"/>
    <property type="match status" value="1"/>
</dbReference>
<keyword evidence="9" id="KW-1185">Reference proteome</keyword>
<dbReference type="Gene3D" id="3.30.559.10">
    <property type="entry name" value="Chloramphenicol acetyltransferase-like domain"/>
    <property type="match status" value="1"/>
</dbReference>
<dbReference type="EMBL" id="JBBPBN010000416">
    <property type="protein sequence ID" value="KAK8486966.1"/>
    <property type="molecule type" value="Genomic_DNA"/>
</dbReference>
<comment type="catalytic activity">
    <reaction evidence="6">
        <text>an acyl-CoA + a 1,2-diacyl-sn-glycerol = a triacyl-sn-glycerol + CoA</text>
        <dbReference type="Rhea" id="RHEA:10868"/>
        <dbReference type="ChEBI" id="CHEBI:17815"/>
        <dbReference type="ChEBI" id="CHEBI:57287"/>
        <dbReference type="ChEBI" id="CHEBI:58342"/>
        <dbReference type="ChEBI" id="CHEBI:64615"/>
        <dbReference type="EC" id="2.3.1.20"/>
    </reaction>
</comment>